<protein>
    <submittedName>
        <fullName evidence="4">ABC transporter</fullName>
    </submittedName>
</protein>
<dbReference type="SUPFAM" id="SSF63446">
    <property type="entry name" value="Type I dockerin domain"/>
    <property type="match status" value="1"/>
</dbReference>
<name>A0A482TGE3_9EURY</name>
<dbReference type="InterPro" id="IPR002048">
    <property type="entry name" value="EF_hand_dom"/>
</dbReference>
<dbReference type="InterPro" id="IPR036439">
    <property type="entry name" value="Dockerin_dom_sf"/>
</dbReference>
<dbReference type="SUPFAM" id="SSF52317">
    <property type="entry name" value="Class I glutamine amidotransferase-like"/>
    <property type="match status" value="1"/>
</dbReference>
<evidence type="ECO:0000313" key="5">
    <source>
        <dbReference type="Proteomes" id="UP000294028"/>
    </source>
</evidence>
<dbReference type="AlphaFoldDB" id="A0A482TGE3"/>
<evidence type="ECO:0000256" key="1">
    <source>
        <dbReference type="SAM" id="MobiDB-lite"/>
    </source>
</evidence>
<evidence type="ECO:0000259" key="2">
    <source>
        <dbReference type="PROSITE" id="PS50222"/>
    </source>
</evidence>
<dbReference type="GO" id="GO:0000272">
    <property type="term" value="P:polysaccharide catabolic process"/>
    <property type="evidence" value="ECO:0007669"/>
    <property type="project" value="InterPro"/>
</dbReference>
<gene>
    <name evidence="4" type="ORF">ELS19_10380</name>
</gene>
<reference evidence="4 5" key="1">
    <citation type="submission" date="2018-12" db="EMBL/GenBank/DDBJ databases">
        <title>Genome analysis provides insights into bioremediation potentialities of Halogeometricum borinquense strain N11.</title>
        <authorList>
            <person name="Najjari A."/>
            <person name="Youssef N."/>
            <person name="Fhoula I."/>
            <person name="Ben Dhia O."/>
            <person name="Mahjoubi M."/>
            <person name="Ouzari H.I."/>
            <person name="Cherif A."/>
        </authorList>
    </citation>
    <scope>NUCLEOTIDE SEQUENCE [LARGE SCALE GENOMIC DNA]</scope>
    <source>
        <strain evidence="4 5">N11</strain>
    </source>
</reference>
<dbReference type="InterPro" id="IPR018247">
    <property type="entry name" value="EF_Hand_1_Ca_BS"/>
</dbReference>
<dbReference type="InterPro" id="IPR029062">
    <property type="entry name" value="Class_I_gatase-like"/>
</dbReference>
<feature type="region of interest" description="Disordered" evidence="1">
    <location>
        <begin position="910"/>
        <end position="951"/>
    </location>
</feature>
<dbReference type="SUPFAM" id="SSF50199">
    <property type="entry name" value="Staphylococcal nuclease"/>
    <property type="match status" value="2"/>
</dbReference>
<dbReference type="Gene3D" id="3.40.50.880">
    <property type="match status" value="1"/>
</dbReference>
<feature type="domain" description="EF-hand" evidence="2">
    <location>
        <begin position="1106"/>
        <end position="1138"/>
    </location>
</feature>
<dbReference type="RefSeq" id="WP_129784704.1">
    <property type="nucleotide sequence ID" value="NZ_RZHH01000002.1"/>
</dbReference>
<comment type="caution">
    <text evidence="4">The sequence shown here is derived from an EMBL/GenBank/DDBJ whole genome shotgun (WGS) entry which is preliminary data.</text>
</comment>
<evidence type="ECO:0000259" key="3">
    <source>
        <dbReference type="PROSITE" id="PS50830"/>
    </source>
</evidence>
<dbReference type="SMART" id="SM00318">
    <property type="entry name" value="SNc"/>
    <property type="match status" value="1"/>
</dbReference>
<proteinExistence type="predicted"/>
<dbReference type="PROSITE" id="PS00018">
    <property type="entry name" value="EF_HAND_1"/>
    <property type="match status" value="1"/>
</dbReference>
<dbReference type="InterPro" id="IPR016071">
    <property type="entry name" value="Staphylococal_nuclease_OB-fold"/>
</dbReference>
<feature type="domain" description="TNase-like" evidence="3">
    <location>
        <begin position="277"/>
        <end position="674"/>
    </location>
</feature>
<dbReference type="InterPro" id="IPR025646">
    <property type="entry name" value="DUF4350"/>
</dbReference>
<dbReference type="Gene3D" id="2.40.50.90">
    <property type="match status" value="2"/>
</dbReference>
<accession>A0A482TGE3</accession>
<evidence type="ECO:0000313" key="4">
    <source>
        <dbReference type="EMBL" id="RYJ14318.1"/>
    </source>
</evidence>
<sequence>MRRRTFLATLAAASISGTASAASDTTTQNATTISDLAFDSTNSLLDASQEQLTDNSVIAVWAEDSASITDADENGDAVSYPQTSIPLVGVDGSVAGFGTMLVDDDQDFSTGNEEFILNVWDDLADGGTVLWDEGHGQYYNLARFSAFETYAESNGYDVQATSDLTADLSGASAVVITSPSDAFSDAELSALSSFVAEGGAVFLHHQSDFDDFDETDNLNTIASELGLSFRFNDAQVTDATNNTGVNYVPTTSQFNDEFPYFEDRDGISSGSELDPSKRYTVDVISVADGDTFDVEFDDGTEESIRVLGIDTPESASASDAERPEEWEGLSYEETTDGVRSVSTLNFYSATTLLAADGSPYTDGETTAVLAPEGSAVNDEDGNGDAVTYPDSAIPLAAIDGNVAAVSSALVNDASLDSDASNFVLNVWDDLTGGDATVAWYDNGQFDGFDSFSNFVSNAESAGYTVSTVDSLDADLSGIDLVVCSQPQQPSDTELSALTTFVEDGGAVYAMGKSDYEDYDNTTASNDILDAAGAPFRFNDAQVVDSEGNFEFSTSRFDSSFPYFGGGEDNSSSDVQYPYLVNWANQATSVAEEELSGKTIEIYFDENEGVRDPFDRVLAYADYDATGDGNRDTTYNAKMIEDGLARVYGSTLSRHDEFWDLEHTARTEGRGLWNESDISTAAEIRNSAVQELYFPDAAAVTGSASLDGRVPVASEDGTPLVGVDADAGVALVGSPFIDESYEADEGFAADTSGYGNFTFLSNLIDSLSDKNGDVLIDGGHGQFGAGYALSSEDAAYYQRYLEGVGLTLEQVNTAYSERLDDARAIIVTTPVSEFTADEVAALSDFAANDGAVVLLGSAAAPGSTTANLERLASELGTDLRLGSAVTDGSSNVNGNASIPVTTNFDDAFSLFDSYEPNTDGSGDSDGDDGESPTLSVSFPENGGVGGTVPAELSLSDAPDGLAGFDVTVSVDDAAVASIESATVADAFPSGVTEVSVADDGTSVTLAASDIEDAVEGGAANVSLATLSVGLQSAGETGVTLSVNALDSDADGSAIDAATDTGVVTVADIARIGDNDLPTDPDGDGLYEDMNGNGEADFEDVVVFFEHRDSDAVQSNADSFDFNGNGRVDFDDINTLFDEI</sequence>
<dbReference type="PROSITE" id="PS50830">
    <property type="entry name" value="TNASE_3"/>
    <property type="match status" value="1"/>
</dbReference>
<dbReference type="EMBL" id="RZHH01000002">
    <property type="protein sequence ID" value="RYJ14318.1"/>
    <property type="molecule type" value="Genomic_DNA"/>
</dbReference>
<dbReference type="InterPro" id="IPR035437">
    <property type="entry name" value="SNase_OB-fold_sf"/>
</dbReference>
<dbReference type="Proteomes" id="UP000294028">
    <property type="component" value="Unassembled WGS sequence"/>
</dbReference>
<dbReference type="PROSITE" id="PS50222">
    <property type="entry name" value="EF_HAND_2"/>
    <property type="match status" value="1"/>
</dbReference>
<dbReference type="Pfam" id="PF00565">
    <property type="entry name" value="SNase"/>
    <property type="match status" value="1"/>
</dbReference>
<dbReference type="GO" id="GO:0005509">
    <property type="term" value="F:calcium ion binding"/>
    <property type="evidence" value="ECO:0007669"/>
    <property type="project" value="InterPro"/>
</dbReference>
<organism evidence="4 5">
    <name type="scientific">Halogeometricum borinquense</name>
    <dbReference type="NCBI Taxonomy" id="60847"/>
    <lineage>
        <taxon>Archaea</taxon>
        <taxon>Methanobacteriati</taxon>
        <taxon>Methanobacteriota</taxon>
        <taxon>Stenosarchaea group</taxon>
        <taxon>Halobacteria</taxon>
        <taxon>Halobacteriales</taxon>
        <taxon>Haloferacaceae</taxon>
        <taxon>Halogeometricum</taxon>
    </lineage>
</organism>
<dbReference type="Pfam" id="PF14258">
    <property type="entry name" value="DUF4350"/>
    <property type="match status" value="1"/>
</dbReference>